<evidence type="ECO:0000313" key="2">
    <source>
        <dbReference type="Proteomes" id="UP001202550"/>
    </source>
</evidence>
<organism evidence="1 2">
    <name type="scientific">Roseinatronobacter domitianus</name>
    <dbReference type="NCBI Taxonomy" id="2940293"/>
    <lineage>
        <taxon>Bacteria</taxon>
        <taxon>Pseudomonadati</taxon>
        <taxon>Pseudomonadota</taxon>
        <taxon>Alphaproteobacteria</taxon>
        <taxon>Rhodobacterales</taxon>
        <taxon>Paracoccaceae</taxon>
        <taxon>Roseinatronobacter</taxon>
    </lineage>
</organism>
<dbReference type="RefSeq" id="WP_249059410.1">
    <property type="nucleotide sequence ID" value="NZ_JALZWP010000012.1"/>
</dbReference>
<comment type="caution">
    <text evidence="1">The sequence shown here is derived from an EMBL/GenBank/DDBJ whole genome shotgun (WGS) entry which is preliminary data.</text>
</comment>
<keyword evidence="2" id="KW-1185">Reference proteome</keyword>
<reference evidence="1 2" key="1">
    <citation type="submission" date="2022-05" db="EMBL/GenBank/DDBJ databases">
        <title>Seasonal and diel survey of microbial diversity of the Tyrrhenian coast.</title>
        <authorList>
            <person name="Gattoni G."/>
            <person name="Corral P."/>
        </authorList>
    </citation>
    <scope>NUCLEOTIDE SEQUENCE [LARGE SCALE GENOMIC DNA]</scope>
    <source>
        <strain evidence="1 2">V10</strain>
    </source>
</reference>
<protein>
    <submittedName>
        <fullName evidence="1">Uncharacterized protein</fullName>
    </submittedName>
</protein>
<proteinExistence type="predicted"/>
<dbReference type="Proteomes" id="UP001202550">
    <property type="component" value="Unassembled WGS sequence"/>
</dbReference>
<dbReference type="EMBL" id="JALZWP010000012">
    <property type="protein sequence ID" value="MCL1629474.1"/>
    <property type="molecule type" value="Genomic_DNA"/>
</dbReference>
<name>A0ABT0M3N7_9RHOB</name>
<evidence type="ECO:0000313" key="1">
    <source>
        <dbReference type="EMBL" id="MCL1629474.1"/>
    </source>
</evidence>
<gene>
    <name evidence="1" type="ORF">M3N55_12105</name>
</gene>
<accession>A0ABT0M3N7</accession>
<sequence length="134" mass="15233">MALRIEKVVADHIDEYATREEFHEDYAGVAMDGLDDPTHYDAVLIRRNAENGLVTFVATHGFWREIPEEGEAEVEKLRVYEVEFSHWTDEPLGELALLASFAALDAEHGYDRAMFGGSLVKDYETALNAWKKDL</sequence>